<dbReference type="AlphaFoldDB" id="A0A2V5ICA9"/>
<dbReference type="OMA" id="ERWNHWL"/>
<reference evidence="2 3" key="1">
    <citation type="submission" date="2018-02" db="EMBL/GenBank/DDBJ databases">
        <title>The genomes of Aspergillus section Nigri reveals drivers in fungal speciation.</title>
        <authorList>
            <consortium name="DOE Joint Genome Institute"/>
            <person name="Vesth T.C."/>
            <person name="Nybo J."/>
            <person name="Theobald S."/>
            <person name="Brandl J."/>
            <person name="Frisvad J.C."/>
            <person name="Nielsen K.F."/>
            <person name="Lyhne E.K."/>
            <person name="Kogle M.E."/>
            <person name="Kuo A."/>
            <person name="Riley R."/>
            <person name="Clum A."/>
            <person name="Nolan M."/>
            <person name="Lipzen A."/>
            <person name="Salamov A."/>
            <person name="Henrissat B."/>
            <person name="Wiebenga A."/>
            <person name="De vries R.P."/>
            <person name="Grigoriev I.V."/>
            <person name="Mortensen U.H."/>
            <person name="Andersen M.R."/>
            <person name="Baker S.E."/>
        </authorList>
    </citation>
    <scope>NUCLEOTIDE SEQUENCE [LARGE SCALE GENOMIC DNA]</scope>
    <source>
        <strain evidence="2 3">CBS 115571</strain>
    </source>
</reference>
<evidence type="ECO:0000313" key="2">
    <source>
        <dbReference type="EMBL" id="PYI17266.1"/>
    </source>
</evidence>
<gene>
    <name evidence="2" type="ORF">BO99DRAFT_404436</name>
</gene>
<dbReference type="Pfam" id="PF11017">
    <property type="entry name" value="DUF2855"/>
    <property type="match status" value="1"/>
</dbReference>
<evidence type="ECO:0000256" key="1">
    <source>
        <dbReference type="SAM" id="MobiDB-lite"/>
    </source>
</evidence>
<name>A0A2V5ICA9_ASPV1</name>
<feature type="region of interest" description="Disordered" evidence="1">
    <location>
        <begin position="183"/>
        <end position="211"/>
    </location>
</feature>
<sequence length="446" mass="48472">MDVHVVSKQNPAQHATFQLPSPTEPLVAPSSIRVRASLIGLTSNNLTYAMLGTAWKWWDTYPVPPTAPAPYHDPAGWGIVPAWGYATVLESTVPDLPSGTSIFGYWPASGHAVDLHLTPGEPHGHWTEVSPHRRGLFWLYNQYTAVVDMRFKSLETRGWDCAVRTIWTCGYLLSEYVFTPDPATHPPLHPSPSPEKEEKEEEEEEEAKRWTADDADLSHAVVISLGASTKTGRALAHNLACRPAGTGPRGFLQVTSAPAAIADAATKLAPPFPTKTVAYADIAAAATEEWLAGRQASKIVLVNFGSRDGGVEQVLGLIRNNPVLKAARLVFIGVGLQQKVHTIDELVALGNVAAQLGIVQLNTSSIMEAALGVVDHKKFFDEVDERWNHWLVNRESAAPDLRLVWGNGVVGAEGLEGGWESLCKSQLNPEEALVYRLYDGALAHQS</sequence>
<keyword evidence="3" id="KW-1185">Reference proteome</keyword>
<organism evidence="2 3">
    <name type="scientific">Aspergillus violaceofuscus (strain CBS 115571)</name>
    <dbReference type="NCBI Taxonomy" id="1450538"/>
    <lineage>
        <taxon>Eukaryota</taxon>
        <taxon>Fungi</taxon>
        <taxon>Dikarya</taxon>
        <taxon>Ascomycota</taxon>
        <taxon>Pezizomycotina</taxon>
        <taxon>Eurotiomycetes</taxon>
        <taxon>Eurotiomycetidae</taxon>
        <taxon>Eurotiales</taxon>
        <taxon>Aspergillaceae</taxon>
        <taxon>Aspergillus</taxon>
    </lineage>
</organism>
<protein>
    <submittedName>
        <fullName evidence="2">Uncharacterized protein</fullName>
    </submittedName>
</protein>
<accession>A0A2V5ICA9</accession>
<dbReference type="Proteomes" id="UP000249829">
    <property type="component" value="Unassembled WGS sequence"/>
</dbReference>
<feature type="compositionally biased region" description="Pro residues" evidence="1">
    <location>
        <begin position="183"/>
        <end position="193"/>
    </location>
</feature>
<proteinExistence type="predicted"/>
<evidence type="ECO:0000313" key="3">
    <source>
        <dbReference type="Proteomes" id="UP000249829"/>
    </source>
</evidence>
<dbReference type="InterPro" id="IPR021276">
    <property type="entry name" value="DUF2855"/>
</dbReference>
<dbReference type="EMBL" id="KZ825158">
    <property type="protein sequence ID" value="PYI17266.1"/>
    <property type="molecule type" value="Genomic_DNA"/>
</dbReference>